<proteinExistence type="predicted"/>
<evidence type="ECO:0000259" key="4">
    <source>
        <dbReference type="PROSITE" id="PS50237"/>
    </source>
</evidence>
<dbReference type="GO" id="GO:0000209">
    <property type="term" value="P:protein polyubiquitination"/>
    <property type="evidence" value="ECO:0007669"/>
    <property type="project" value="TreeGrafter"/>
</dbReference>
<evidence type="ECO:0000256" key="3">
    <source>
        <dbReference type="PROSITE-ProRule" id="PRU00104"/>
    </source>
</evidence>
<dbReference type="Gene3D" id="3.30.2410.10">
    <property type="entry name" value="Hect, E3 ligase catalytic domain"/>
    <property type="match status" value="1"/>
</dbReference>
<dbReference type="PROSITE" id="PS50237">
    <property type="entry name" value="HECT"/>
    <property type="match status" value="1"/>
</dbReference>
<dbReference type="InterPro" id="IPR000569">
    <property type="entry name" value="HECT_dom"/>
</dbReference>
<dbReference type="SUPFAM" id="SSF56204">
    <property type="entry name" value="Hect, E3 ligase catalytic domain"/>
    <property type="match status" value="1"/>
</dbReference>
<keyword evidence="1" id="KW-0808">Transferase</keyword>
<reference evidence="5" key="1">
    <citation type="submission" date="2022-12" db="EMBL/GenBank/DDBJ databases">
        <authorList>
            <person name="Webb A."/>
        </authorList>
    </citation>
    <scope>NUCLEOTIDE SEQUENCE</scope>
    <source>
        <strain evidence="5">Pd1</strain>
    </source>
</reference>
<protein>
    <recommendedName>
        <fullName evidence="4">HECT domain-containing protein</fullName>
    </recommendedName>
</protein>
<keyword evidence="6" id="KW-1185">Reference proteome</keyword>
<dbReference type="GO" id="GO:0061630">
    <property type="term" value="F:ubiquitin protein ligase activity"/>
    <property type="evidence" value="ECO:0007669"/>
    <property type="project" value="InterPro"/>
</dbReference>
<organism evidence="5 6">
    <name type="scientific">Peronospora destructor</name>
    <dbReference type="NCBI Taxonomy" id="86335"/>
    <lineage>
        <taxon>Eukaryota</taxon>
        <taxon>Sar</taxon>
        <taxon>Stramenopiles</taxon>
        <taxon>Oomycota</taxon>
        <taxon>Peronosporomycetes</taxon>
        <taxon>Peronosporales</taxon>
        <taxon>Peronosporaceae</taxon>
        <taxon>Peronospora</taxon>
    </lineage>
</organism>
<evidence type="ECO:0000313" key="5">
    <source>
        <dbReference type="EMBL" id="CAI5732449.1"/>
    </source>
</evidence>
<dbReference type="EMBL" id="CANTFM010000964">
    <property type="protein sequence ID" value="CAI5732449.1"/>
    <property type="molecule type" value="Genomic_DNA"/>
</dbReference>
<dbReference type="InterPro" id="IPR045322">
    <property type="entry name" value="HECTD1/TRIP12-like"/>
</dbReference>
<dbReference type="Gene3D" id="3.90.1750.10">
    <property type="entry name" value="Hect, E3 ligase catalytic domains"/>
    <property type="match status" value="1"/>
</dbReference>
<evidence type="ECO:0000256" key="1">
    <source>
        <dbReference type="ARBA" id="ARBA00022679"/>
    </source>
</evidence>
<dbReference type="GO" id="GO:0043161">
    <property type="term" value="P:proteasome-mediated ubiquitin-dependent protein catabolic process"/>
    <property type="evidence" value="ECO:0007669"/>
    <property type="project" value="TreeGrafter"/>
</dbReference>
<dbReference type="Proteomes" id="UP001162029">
    <property type="component" value="Unassembled WGS sequence"/>
</dbReference>
<keyword evidence="2 3" id="KW-0833">Ubl conjugation pathway</keyword>
<feature type="domain" description="HECT" evidence="4">
    <location>
        <begin position="299"/>
        <end position="591"/>
    </location>
</feature>
<dbReference type="AlphaFoldDB" id="A0AAV0U6Q3"/>
<comment type="caution">
    <text evidence="5">The sequence shown here is derived from an EMBL/GenBank/DDBJ whole genome shotgun (WGS) entry which is preliminary data.</text>
</comment>
<evidence type="ECO:0000313" key="6">
    <source>
        <dbReference type="Proteomes" id="UP001162029"/>
    </source>
</evidence>
<dbReference type="InterPro" id="IPR035983">
    <property type="entry name" value="Hect_E3_ubiquitin_ligase"/>
</dbReference>
<dbReference type="PANTHER" id="PTHR45670:SF1">
    <property type="entry name" value="E3 UBIQUITIN-PROTEIN LIGASE HECTD1"/>
    <property type="match status" value="1"/>
</dbReference>
<feature type="active site" description="Glycyl thioester intermediate" evidence="3">
    <location>
        <position position="563"/>
    </location>
</feature>
<dbReference type="Pfam" id="PF00632">
    <property type="entry name" value="HECT"/>
    <property type="match status" value="1"/>
</dbReference>
<accession>A0AAV0U6Q3</accession>
<dbReference type="PANTHER" id="PTHR45670">
    <property type="entry name" value="E3 UBIQUITIN-PROTEIN LIGASE TRIP12"/>
    <property type="match status" value="1"/>
</dbReference>
<sequence length="596" mass="66415">MTQSFSKTSVSDLVGLGTKSLESLSAMAAKPPTRLLSCGIATFDSDDATQESRWLGQIIGPQADNSTRNGIVVPDSVASAVRLLRYLFQFCADVASPDEALWTSPRLYNKLERQMQDVLSMCSGIYPPWCDELVTHCKFFFPRGLRERLFRSTSFGCTRSLHWFRNQLNIDERSADSGVSSMVVGGGIYNQEISISPVPKERVKVYRENILQSAEAVMKMHAKRKAVLDMVFVGEKGFGTGVTAAFYSTIAHALQVVTENQKNKFWVPGEDDEAETLHRVDVVGEIANDAPVVRHSNGLFPYPHRTPSRKLVERFRTMGRLAGKALMDERLLPLPLSPQFLKLVTGESFELEELNDIFLSHGRILYSMYKASKKLIAGKKNVQIDHIDVQEWLGAVGFTFIDPFSQKPLVVGGEDVAVTPNNLTLYVQSVLDLWLDSGIRAQVLAFREGISEVLPLGKLRLLFVPELLSLLCGEDDIKWNVDSLTRNTKLAHGYTKGSQPVQFLFEVLEEMSATERRKFLLHATGCPNLPPGGFQALKPQFEVVRRIVENSDVDHALPFARTCTNTLHLPAYSSKAVLAKQMTFAIANSRGVIDRD</sequence>
<dbReference type="SMART" id="SM00119">
    <property type="entry name" value="HECTc"/>
    <property type="match status" value="1"/>
</dbReference>
<evidence type="ECO:0000256" key="2">
    <source>
        <dbReference type="ARBA" id="ARBA00022786"/>
    </source>
</evidence>
<gene>
    <name evidence="5" type="ORF">PDE001_LOCUS5110</name>
</gene>
<name>A0AAV0U6Q3_9STRA</name>